<evidence type="ECO:0000313" key="1">
    <source>
        <dbReference type="EMBL" id="RDX69858.1"/>
    </source>
</evidence>
<sequence>MFPLGRGTPGIQACKTSLNLFAPREDNVLTHVKIFTSLKLDPKPSIDQGAESFEKLGKISLTDDKHYTQIGERMQGPHRE</sequence>
<dbReference type="EMBL" id="QJKJ01011939">
    <property type="protein sequence ID" value="RDX69858.1"/>
    <property type="molecule type" value="Genomic_DNA"/>
</dbReference>
<dbReference type="Proteomes" id="UP000257109">
    <property type="component" value="Unassembled WGS sequence"/>
</dbReference>
<dbReference type="AlphaFoldDB" id="A0A371EUX1"/>
<protein>
    <submittedName>
        <fullName evidence="1">Uncharacterized protein</fullName>
    </submittedName>
</protein>
<organism evidence="1 2">
    <name type="scientific">Mucuna pruriens</name>
    <name type="common">Velvet bean</name>
    <name type="synonym">Dolichos pruriens</name>
    <dbReference type="NCBI Taxonomy" id="157652"/>
    <lineage>
        <taxon>Eukaryota</taxon>
        <taxon>Viridiplantae</taxon>
        <taxon>Streptophyta</taxon>
        <taxon>Embryophyta</taxon>
        <taxon>Tracheophyta</taxon>
        <taxon>Spermatophyta</taxon>
        <taxon>Magnoliopsida</taxon>
        <taxon>eudicotyledons</taxon>
        <taxon>Gunneridae</taxon>
        <taxon>Pentapetalae</taxon>
        <taxon>rosids</taxon>
        <taxon>fabids</taxon>
        <taxon>Fabales</taxon>
        <taxon>Fabaceae</taxon>
        <taxon>Papilionoideae</taxon>
        <taxon>50 kb inversion clade</taxon>
        <taxon>NPAAA clade</taxon>
        <taxon>indigoferoid/millettioid clade</taxon>
        <taxon>Phaseoleae</taxon>
        <taxon>Mucuna</taxon>
    </lineage>
</organism>
<feature type="non-terminal residue" evidence="1">
    <location>
        <position position="80"/>
    </location>
</feature>
<evidence type="ECO:0000313" key="2">
    <source>
        <dbReference type="Proteomes" id="UP000257109"/>
    </source>
</evidence>
<accession>A0A371EUX1</accession>
<proteinExistence type="predicted"/>
<name>A0A371EUX1_MUCPR</name>
<comment type="caution">
    <text evidence="1">The sequence shown here is derived from an EMBL/GenBank/DDBJ whole genome shotgun (WGS) entry which is preliminary data.</text>
</comment>
<reference evidence="1" key="1">
    <citation type="submission" date="2018-05" db="EMBL/GenBank/DDBJ databases">
        <title>Draft genome of Mucuna pruriens seed.</title>
        <authorList>
            <person name="Nnadi N.E."/>
            <person name="Vos R."/>
            <person name="Hasami M.H."/>
            <person name="Devisetty U.K."/>
            <person name="Aguiy J.C."/>
        </authorList>
    </citation>
    <scope>NUCLEOTIDE SEQUENCE [LARGE SCALE GENOMIC DNA]</scope>
    <source>
        <strain evidence="1">JCA_2017</strain>
    </source>
</reference>
<keyword evidence="2" id="KW-1185">Reference proteome</keyword>
<gene>
    <name evidence="1" type="ORF">CR513_50974</name>
</gene>